<keyword evidence="3" id="KW-0446">Lipid-binding</keyword>
<feature type="region of interest" description="Disordered" evidence="4">
    <location>
        <begin position="147"/>
        <end position="189"/>
    </location>
</feature>
<evidence type="ECO:0000256" key="2">
    <source>
        <dbReference type="ARBA" id="ARBA00023055"/>
    </source>
</evidence>
<evidence type="ECO:0000313" key="7">
    <source>
        <dbReference type="RefSeq" id="XP_022245058.1"/>
    </source>
</evidence>
<evidence type="ECO:0000256" key="1">
    <source>
        <dbReference type="ARBA" id="ARBA00022448"/>
    </source>
</evidence>
<dbReference type="InterPro" id="IPR001849">
    <property type="entry name" value="PH_domain"/>
</dbReference>
<dbReference type="GeneID" id="106462167"/>
<dbReference type="RefSeq" id="XP_022245058.1">
    <property type="nucleotide sequence ID" value="XM_022389350.1"/>
</dbReference>
<reference evidence="7" key="1">
    <citation type="submission" date="2025-08" db="UniProtKB">
        <authorList>
            <consortium name="RefSeq"/>
        </authorList>
    </citation>
    <scope>IDENTIFICATION</scope>
    <source>
        <tissue evidence="7">Muscle</tissue>
    </source>
</reference>
<name>A0ABM1SN52_LIMPO</name>
<sequence>MAGEGEGGHTRQLDISNCVPDLTEEERKHLITVMAKAKEFEAQEENKTKKPVEGLLSKYTNMVKGWQNRWFVLNPVAGFLEYYMVDEIKKRPRGVVRLAGAVISPSDEDSQTFTVSAVCGEVYRLRAGDAKQRQFWVNRLRAAVENQNQHVAEKNPPLSTREQRSSSHPPPAKSQTVWHTSSSGPSHSTSVSTVISPVFRVSDAFNSVRELLLQTEHNHQDLVKTIEEVPIKGTCVKSYNRDLLLLKATSQATLLCLEQCFAILQQQQISTNSQSGLPAEVSVHWLDPPCSPGSSVSQSPILPSRSFQGDRTLSSVETLPVSATSRSLQNASVVT</sequence>
<evidence type="ECO:0000256" key="4">
    <source>
        <dbReference type="SAM" id="MobiDB-lite"/>
    </source>
</evidence>
<feature type="domain" description="PH" evidence="5">
    <location>
        <begin position="49"/>
        <end position="145"/>
    </location>
</feature>
<accession>A0ABM1SN52</accession>
<dbReference type="PANTHER" id="PTHR10972:SF141">
    <property type="entry name" value="OXYSTEROL-BINDING PROTEIN"/>
    <property type="match status" value="1"/>
</dbReference>
<evidence type="ECO:0000313" key="6">
    <source>
        <dbReference type="Proteomes" id="UP000694941"/>
    </source>
</evidence>
<dbReference type="SMART" id="SM00233">
    <property type="entry name" value="PH"/>
    <property type="match status" value="1"/>
</dbReference>
<organism evidence="6 7">
    <name type="scientific">Limulus polyphemus</name>
    <name type="common">Atlantic horseshoe crab</name>
    <dbReference type="NCBI Taxonomy" id="6850"/>
    <lineage>
        <taxon>Eukaryota</taxon>
        <taxon>Metazoa</taxon>
        <taxon>Ecdysozoa</taxon>
        <taxon>Arthropoda</taxon>
        <taxon>Chelicerata</taxon>
        <taxon>Merostomata</taxon>
        <taxon>Xiphosura</taxon>
        <taxon>Limulidae</taxon>
        <taxon>Limulus</taxon>
    </lineage>
</organism>
<evidence type="ECO:0000259" key="5">
    <source>
        <dbReference type="PROSITE" id="PS50003"/>
    </source>
</evidence>
<keyword evidence="1" id="KW-0813">Transport</keyword>
<proteinExistence type="predicted"/>
<dbReference type="PROSITE" id="PS50003">
    <property type="entry name" value="PH_DOMAIN"/>
    <property type="match status" value="1"/>
</dbReference>
<gene>
    <name evidence="7" type="primary">LOC106462167</name>
</gene>
<dbReference type="InterPro" id="IPR000648">
    <property type="entry name" value="Oxysterol-bd"/>
</dbReference>
<protein>
    <submittedName>
        <fullName evidence="7">Oxysterol-binding protein-related protein 11-like isoform X1</fullName>
    </submittedName>
</protein>
<dbReference type="PANTHER" id="PTHR10972">
    <property type="entry name" value="OXYSTEROL-BINDING PROTEIN-RELATED"/>
    <property type="match status" value="1"/>
</dbReference>
<keyword evidence="2" id="KW-0445">Lipid transport</keyword>
<dbReference type="Pfam" id="PF00169">
    <property type="entry name" value="PH"/>
    <property type="match status" value="1"/>
</dbReference>
<dbReference type="SUPFAM" id="SSF50729">
    <property type="entry name" value="PH domain-like"/>
    <property type="match status" value="1"/>
</dbReference>
<dbReference type="CDD" id="cd13291">
    <property type="entry name" value="PH_ORP10_ORP11"/>
    <property type="match status" value="1"/>
</dbReference>
<keyword evidence="6" id="KW-1185">Reference proteome</keyword>
<dbReference type="Proteomes" id="UP000694941">
    <property type="component" value="Unplaced"/>
</dbReference>
<feature type="compositionally biased region" description="Low complexity" evidence="4">
    <location>
        <begin position="179"/>
        <end position="189"/>
    </location>
</feature>
<evidence type="ECO:0000256" key="3">
    <source>
        <dbReference type="ARBA" id="ARBA00023121"/>
    </source>
</evidence>
<dbReference type="Gene3D" id="2.30.29.30">
    <property type="entry name" value="Pleckstrin-homology domain (PH domain)/Phosphotyrosine-binding domain (PTB)"/>
    <property type="match status" value="1"/>
</dbReference>
<dbReference type="InterPro" id="IPR011993">
    <property type="entry name" value="PH-like_dom_sf"/>
</dbReference>